<name>A0A225NEU1_9RHOB</name>
<keyword evidence="1" id="KW-0560">Oxidoreductase</keyword>
<dbReference type="AlphaFoldDB" id="A0A225NEU1"/>
<dbReference type="GO" id="GO:0016491">
    <property type="term" value="F:oxidoreductase activity"/>
    <property type="evidence" value="ECO:0007669"/>
    <property type="project" value="UniProtKB-KW"/>
</dbReference>
<organism evidence="2 3">
    <name type="scientific">Marinibacterium profundimaris</name>
    <dbReference type="NCBI Taxonomy" id="1679460"/>
    <lineage>
        <taxon>Bacteria</taxon>
        <taxon>Pseudomonadati</taxon>
        <taxon>Pseudomonadota</taxon>
        <taxon>Alphaproteobacteria</taxon>
        <taxon>Rhodobacterales</taxon>
        <taxon>Paracoccaceae</taxon>
        <taxon>Marinibacterium</taxon>
    </lineage>
</organism>
<dbReference type="InterPro" id="IPR042204">
    <property type="entry name" value="2Fe-2S-bd_N"/>
</dbReference>
<evidence type="ECO:0000256" key="1">
    <source>
        <dbReference type="ARBA" id="ARBA00023002"/>
    </source>
</evidence>
<dbReference type="Proteomes" id="UP000215377">
    <property type="component" value="Unassembled WGS sequence"/>
</dbReference>
<gene>
    <name evidence="2" type="ORF">ATO3_18585</name>
</gene>
<dbReference type="CDD" id="cd00207">
    <property type="entry name" value="fer2"/>
    <property type="match status" value="1"/>
</dbReference>
<dbReference type="Pfam" id="PF13510">
    <property type="entry name" value="Fer2_4"/>
    <property type="match status" value="1"/>
</dbReference>
<dbReference type="EMBL" id="AQQR01000009">
    <property type="protein sequence ID" value="OWU71473.1"/>
    <property type="molecule type" value="Genomic_DNA"/>
</dbReference>
<dbReference type="RefSeq" id="WP_088651406.1">
    <property type="nucleotide sequence ID" value="NZ_AQQR01000009.1"/>
</dbReference>
<accession>A0A225NEU1</accession>
<dbReference type="OrthoDB" id="573392at2"/>
<proteinExistence type="predicted"/>
<evidence type="ECO:0000313" key="3">
    <source>
        <dbReference type="Proteomes" id="UP000215377"/>
    </source>
</evidence>
<evidence type="ECO:0000313" key="2">
    <source>
        <dbReference type="EMBL" id="OWU71473.1"/>
    </source>
</evidence>
<reference evidence="2 3" key="1">
    <citation type="submission" date="2013-04" db="EMBL/GenBank/DDBJ databases">
        <title>Oceanicola sp. 22II1-22F33 Genome Sequencing.</title>
        <authorList>
            <person name="Lai Q."/>
            <person name="Li G."/>
            <person name="Shao Z."/>
        </authorList>
    </citation>
    <scope>NUCLEOTIDE SEQUENCE [LARGE SCALE GENOMIC DNA]</scope>
    <source>
        <strain evidence="2 3">22II1-22F33</strain>
    </source>
</reference>
<dbReference type="InterPro" id="IPR001041">
    <property type="entry name" value="2Fe-2S_ferredoxin-type"/>
</dbReference>
<dbReference type="InterPro" id="IPR036010">
    <property type="entry name" value="2Fe-2S_ferredoxin-like_sf"/>
</dbReference>
<dbReference type="SUPFAM" id="SSF54292">
    <property type="entry name" value="2Fe-2S ferredoxin-like"/>
    <property type="match status" value="1"/>
</dbReference>
<dbReference type="Gene3D" id="3.10.20.440">
    <property type="entry name" value="2Fe-2S iron-sulphur cluster binding domain, sarcosine oxidase, alpha subunit, N-terminal domain"/>
    <property type="match status" value="1"/>
</dbReference>
<protein>
    <recommendedName>
        <fullName evidence="4">(2Fe-2S)-binding protein</fullName>
    </recommendedName>
</protein>
<comment type="caution">
    <text evidence="2">The sequence shown here is derived from an EMBL/GenBank/DDBJ whole genome shotgun (WGS) entry which is preliminary data.</text>
</comment>
<sequence length="89" mass="9101">MIENEAIQLVVDGKPVDCVPGQTVAGALLAQGIYAFRASPGAGTPRGPFCMMGACQECAIEIDGVVRRACQTPVAPGMVLRLRGAGAAE</sequence>
<evidence type="ECO:0008006" key="4">
    <source>
        <dbReference type="Google" id="ProtNLM"/>
    </source>
</evidence>
<keyword evidence="3" id="KW-1185">Reference proteome</keyword>
<dbReference type="GO" id="GO:0051536">
    <property type="term" value="F:iron-sulfur cluster binding"/>
    <property type="evidence" value="ECO:0007669"/>
    <property type="project" value="InterPro"/>
</dbReference>